<dbReference type="Gene3D" id="2.20.25.530">
    <property type="match status" value="1"/>
</dbReference>
<dbReference type="Pfam" id="PF17745">
    <property type="entry name" value="Ydr279_N"/>
    <property type="match status" value="1"/>
</dbReference>
<dbReference type="GO" id="GO:0006401">
    <property type="term" value="P:RNA catabolic process"/>
    <property type="evidence" value="ECO:0007669"/>
    <property type="project" value="TreeGrafter"/>
</dbReference>
<gene>
    <name evidence="9" type="ORF">BJ508DRAFT_413323</name>
</gene>
<sequence length="390" mass="42880">MPPKRNTRSTRASTKAKDEQDPSSPTEDSVSTTQPLKSASSKAVVFIAPKEDNTCSSTAQTILTLPHPLTSKPTRYLLNSSSICEITVFQSPPTDPTSWLLVPSSPTSATGSGETVETGALYMATPVDPIYLLIPSLFPTSQSKEKRHFVTIDDLFDELIEASANWRTVISSPKAANLLRRRLASICDSVDAGDEKMYKPSLERLAKILAARARKMALHLCSKDGGSMAAELVDKPLTPPHLVAAALSTPAHSVISENESRTELVGSVRYLQALSVAHQYFAQALLPGHIAVLLMEVLKKDNDFAKLETHLKGLKEARTQVTAARAGDFSLKRGLDDEEEVERDEKRRKKLEAEEEEKKKRKSMSKAQKDLEKVNTKGMMKLSSFFTKKT</sequence>
<evidence type="ECO:0000256" key="4">
    <source>
        <dbReference type="ARBA" id="ARBA00024778"/>
    </source>
</evidence>
<name>A0A3N4IG41_ASCIM</name>
<feature type="compositionally biased region" description="Polar residues" evidence="6">
    <location>
        <begin position="22"/>
        <end position="35"/>
    </location>
</feature>
<evidence type="ECO:0000313" key="9">
    <source>
        <dbReference type="EMBL" id="RPA83648.1"/>
    </source>
</evidence>
<dbReference type="Pfam" id="PF09468">
    <property type="entry name" value="RNase_H2-Ydr279"/>
    <property type="match status" value="1"/>
</dbReference>
<feature type="region of interest" description="Disordered" evidence="6">
    <location>
        <begin position="1"/>
        <end position="35"/>
    </location>
</feature>
<dbReference type="GO" id="GO:0032299">
    <property type="term" value="C:ribonuclease H2 complex"/>
    <property type="evidence" value="ECO:0007669"/>
    <property type="project" value="InterPro"/>
</dbReference>
<dbReference type="CDD" id="cd09270">
    <property type="entry name" value="RNase_H2-B"/>
    <property type="match status" value="1"/>
</dbReference>
<dbReference type="PANTHER" id="PTHR13383:SF11">
    <property type="entry name" value="RIBONUCLEASE H2 SUBUNIT B"/>
    <property type="match status" value="1"/>
</dbReference>
<evidence type="ECO:0000259" key="8">
    <source>
        <dbReference type="Pfam" id="PF17745"/>
    </source>
</evidence>
<dbReference type="InterPro" id="IPR041195">
    <property type="entry name" value="Rnh202_N"/>
</dbReference>
<feature type="domain" description="Ribonuclease H2 subunit B wHTH" evidence="7">
    <location>
        <begin position="131"/>
        <end position="294"/>
    </location>
</feature>
<protein>
    <recommendedName>
        <fullName evidence="2">Ribonuclease H2 subunit B</fullName>
    </recommendedName>
    <alternativeName>
        <fullName evidence="5">Ribonuclease HI subunit B</fullName>
    </alternativeName>
</protein>
<feature type="region of interest" description="Disordered" evidence="6">
    <location>
        <begin position="336"/>
        <end position="376"/>
    </location>
</feature>
<accession>A0A3N4IG41</accession>
<evidence type="ECO:0000313" key="10">
    <source>
        <dbReference type="Proteomes" id="UP000275078"/>
    </source>
</evidence>
<comment type="subcellular location">
    <subcellularLocation>
        <location evidence="1">Nucleus</location>
    </subcellularLocation>
</comment>
<dbReference type="InterPro" id="IPR019024">
    <property type="entry name" value="RNase_H2_suB_wHTH"/>
</dbReference>
<reference evidence="9 10" key="1">
    <citation type="journal article" date="2018" name="Nat. Ecol. Evol.">
        <title>Pezizomycetes genomes reveal the molecular basis of ectomycorrhizal truffle lifestyle.</title>
        <authorList>
            <person name="Murat C."/>
            <person name="Payen T."/>
            <person name="Noel B."/>
            <person name="Kuo A."/>
            <person name="Morin E."/>
            <person name="Chen J."/>
            <person name="Kohler A."/>
            <person name="Krizsan K."/>
            <person name="Balestrini R."/>
            <person name="Da Silva C."/>
            <person name="Montanini B."/>
            <person name="Hainaut M."/>
            <person name="Levati E."/>
            <person name="Barry K.W."/>
            <person name="Belfiori B."/>
            <person name="Cichocki N."/>
            <person name="Clum A."/>
            <person name="Dockter R.B."/>
            <person name="Fauchery L."/>
            <person name="Guy J."/>
            <person name="Iotti M."/>
            <person name="Le Tacon F."/>
            <person name="Lindquist E.A."/>
            <person name="Lipzen A."/>
            <person name="Malagnac F."/>
            <person name="Mello A."/>
            <person name="Molinier V."/>
            <person name="Miyauchi S."/>
            <person name="Poulain J."/>
            <person name="Riccioni C."/>
            <person name="Rubini A."/>
            <person name="Sitrit Y."/>
            <person name="Splivallo R."/>
            <person name="Traeger S."/>
            <person name="Wang M."/>
            <person name="Zifcakova L."/>
            <person name="Wipf D."/>
            <person name="Zambonelli A."/>
            <person name="Paolocci F."/>
            <person name="Nowrousian M."/>
            <person name="Ottonello S."/>
            <person name="Baldrian P."/>
            <person name="Spatafora J.W."/>
            <person name="Henrissat B."/>
            <person name="Nagy L.G."/>
            <person name="Aury J.M."/>
            <person name="Wincker P."/>
            <person name="Grigoriev I.V."/>
            <person name="Bonfante P."/>
            <person name="Martin F.M."/>
        </authorList>
    </citation>
    <scope>NUCLEOTIDE SEQUENCE [LARGE SCALE GENOMIC DNA]</scope>
    <source>
        <strain evidence="9 10">RN42</strain>
    </source>
</reference>
<dbReference type="Gene3D" id="1.10.20.120">
    <property type="match status" value="1"/>
</dbReference>
<feature type="domain" description="Rnh202 triple barrel" evidence="8">
    <location>
        <begin position="54"/>
        <end position="128"/>
    </location>
</feature>
<dbReference type="AlphaFoldDB" id="A0A3N4IG41"/>
<comment type="function">
    <text evidence="4">Non catalytic subunit of RNase H2, an endonuclease that specifically degrades the RNA of RNA:DNA hybrids. Participates in DNA replication, possibly by mediating the removal of lagging-strand Okazaki fragment RNA primers during DNA replication. Mediates the excision of single ribonucleotides from DNA:RNA duplexes.</text>
</comment>
<evidence type="ECO:0000256" key="5">
    <source>
        <dbReference type="ARBA" id="ARBA00033464"/>
    </source>
</evidence>
<dbReference type="PANTHER" id="PTHR13383">
    <property type="entry name" value="RIBONUCLEASE H2 SUBUNIT B"/>
    <property type="match status" value="1"/>
</dbReference>
<keyword evidence="3" id="KW-0539">Nucleus</keyword>
<organism evidence="9 10">
    <name type="scientific">Ascobolus immersus RN42</name>
    <dbReference type="NCBI Taxonomy" id="1160509"/>
    <lineage>
        <taxon>Eukaryota</taxon>
        <taxon>Fungi</taxon>
        <taxon>Dikarya</taxon>
        <taxon>Ascomycota</taxon>
        <taxon>Pezizomycotina</taxon>
        <taxon>Pezizomycetes</taxon>
        <taxon>Pezizales</taxon>
        <taxon>Ascobolaceae</taxon>
        <taxon>Ascobolus</taxon>
    </lineage>
</organism>
<evidence type="ECO:0000256" key="3">
    <source>
        <dbReference type="ARBA" id="ARBA00023242"/>
    </source>
</evidence>
<dbReference type="GO" id="GO:0005654">
    <property type="term" value="C:nucleoplasm"/>
    <property type="evidence" value="ECO:0007669"/>
    <property type="project" value="TreeGrafter"/>
</dbReference>
<evidence type="ECO:0000256" key="2">
    <source>
        <dbReference type="ARBA" id="ARBA00019062"/>
    </source>
</evidence>
<evidence type="ECO:0000256" key="1">
    <source>
        <dbReference type="ARBA" id="ARBA00004123"/>
    </source>
</evidence>
<keyword evidence="10" id="KW-1185">Reference proteome</keyword>
<dbReference type="EMBL" id="ML119663">
    <property type="protein sequence ID" value="RPA83648.1"/>
    <property type="molecule type" value="Genomic_DNA"/>
</dbReference>
<evidence type="ECO:0000256" key="6">
    <source>
        <dbReference type="SAM" id="MobiDB-lite"/>
    </source>
</evidence>
<dbReference type="Proteomes" id="UP000275078">
    <property type="component" value="Unassembled WGS sequence"/>
</dbReference>
<proteinExistence type="predicted"/>
<evidence type="ECO:0000259" key="7">
    <source>
        <dbReference type="Pfam" id="PF09468"/>
    </source>
</evidence>
<dbReference type="InterPro" id="IPR040456">
    <property type="entry name" value="RNase_H2_suB"/>
</dbReference>
<dbReference type="STRING" id="1160509.A0A3N4IG41"/>
<dbReference type="OrthoDB" id="29098at2759"/>